<dbReference type="AlphaFoldDB" id="A0A644Y311"/>
<gene>
    <name evidence="2" type="ORF">SDC9_67341</name>
</gene>
<feature type="region of interest" description="Disordered" evidence="1">
    <location>
        <begin position="169"/>
        <end position="190"/>
    </location>
</feature>
<evidence type="ECO:0000313" key="2">
    <source>
        <dbReference type="EMBL" id="MPM20903.1"/>
    </source>
</evidence>
<reference evidence="2" key="1">
    <citation type="submission" date="2019-08" db="EMBL/GenBank/DDBJ databases">
        <authorList>
            <person name="Kucharzyk K."/>
            <person name="Murdoch R.W."/>
            <person name="Higgins S."/>
            <person name="Loffler F."/>
        </authorList>
    </citation>
    <scope>NUCLEOTIDE SEQUENCE</scope>
</reference>
<comment type="caution">
    <text evidence="2">The sequence shown here is derived from an EMBL/GenBank/DDBJ whole genome shotgun (WGS) entry which is preliminary data.</text>
</comment>
<sequence>MGEKLTFRKLRADEIEVRVKSVSEKGASALIYKTARTDMDILDETVGAERWYNDYKEIKGNLFCGICVDGVMKWDCGVESRDDGEGNEKKGEASDSFKRAGFRWGIGRELYTAPFIWLNVKTEKNSKGSWIVSNFATFSVKSIGYDGNRIGSLSIVDDKSGAVVYTFPRGGKQAHDEPKYEPQEELKPERTEEDSAAIADAIDKVQIEILQIAQAAGRDESAVARFAEKLILDNFSKTVKYKDMNLGFLITVKNALIKKIDAENAK</sequence>
<feature type="compositionally biased region" description="Basic and acidic residues" evidence="1">
    <location>
        <begin position="173"/>
        <end position="190"/>
    </location>
</feature>
<dbReference type="EMBL" id="VSSQ01003480">
    <property type="protein sequence ID" value="MPM20903.1"/>
    <property type="molecule type" value="Genomic_DNA"/>
</dbReference>
<proteinExistence type="predicted"/>
<organism evidence="2">
    <name type="scientific">bioreactor metagenome</name>
    <dbReference type="NCBI Taxonomy" id="1076179"/>
    <lineage>
        <taxon>unclassified sequences</taxon>
        <taxon>metagenomes</taxon>
        <taxon>ecological metagenomes</taxon>
    </lineage>
</organism>
<accession>A0A644Y311</accession>
<name>A0A644Y311_9ZZZZ</name>
<protein>
    <submittedName>
        <fullName evidence="2">Uncharacterized protein</fullName>
    </submittedName>
</protein>
<evidence type="ECO:0000256" key="1">
    <source>
        <dbReference type="SAM" id="MobiDB-lite"/>
    </source>
</evidence>